<dbReference type="EMBL" id="BLLK01000045">
    <property type="protein sequence ID" value="GFH51202.1"/>
    <property type="molecule type" value="Genomic_DNA"/>
</dbReference>
<comment type="caution">
    <text evidence="3">The sequence shown here is derived from an EMBL/GenBank/DDBJ whole genome shotgun (WGS) entry which is preliminary data.</text>
</comment>
<feature type="region of interest" description="Disordered" evidence="1">
    <location>
        <begin position="1"/>
        <end position="22"/>
    </location>
</feature>
<evidence type="ECO:0000313" key="3">
    <source>
        <dbReference type="EMBL" id="GFH51202.1"/>
    </source>
</evidence>
<keyword evidence="2" id="KW-1133">Transmembrane helix</keyword>
<keyword evidence="2" id="KW-0472">Membrane</keyword>
<dbReference type="PANTHER" id="PTHR16214">
    <property type="entry name" value="TRANSMEMBRANE PROTEIN 260"/>
    <property type="match status" value="1"/>
</dbReference>
<accession>A0AAD3CSD2</accession>
<organism evidence="3 4">
    <name type="scientific">Chaetoceros tenuissimus</name>
    <dbReference type="NCBI Taxonomy" id="426638"/>
    <lineage>
        <taxon>Eukaryota</taxon>
        <taxon>Sar</taxon>
        <taxon>Stramenopiles</taxon>
        <taxon>Ochrophyta</taxon>
        <taxon>Bacillariophyta</taxon>
        <taxon>Coscinodiscophyceae</taxon>
        <taxon>Chaetocerotophycidae</taxon>
        <taxon>Chaetocerotales</taxon>
        <taxon>Chaetocerotaceae</taxon>
        <taxon>Chaetoceros</taxon>
    </lineage>
</organism>
<protein>
    <submittedName>
        <fullName evidence="3">Uncharacterized protein</fullName>
    </submittedName>
</protein>
<evidence type="ECO:0000256" key="2">
    <source>
        <dbReference type="SAM" id="Phobius"/>
    </source>
</evidence>
<evidence type="ECO:0000313" key="4">
    <source>
        <dbReference type="Proteomes" id="UP001054902"/>
    </source>
</evidence>
<proteinExistence type="predicted"/>
<dbReference type="AlphaFoldDB" id="A0AAD3CSD2"/>
<dbReference type="InterPro" id="IPR052724">
    <property type="entry name" value="GT117_domain-containing"/>
</dbReference>
<feature type="transmembrane region" description="Helical" evidence="2">
    <location>
        <begin position="158"/>
        <end position="179"/>
    </location>
</feature>
<gene>
    <name evidence="3" type="ORF">CTEN210_07678</name>
</gene>
<dbReference type="PANTHER" id="PTHR16214:SF3">
    <property type="entry name" value="TRANSMEMBRANE PROTEIN 260"/>
    <property type="match status" value="1"/>
</dbReference>
<feature type="transmembrane region" description="Helical" evidence="2">
    <location>
        <begin position="39"/>
        <end position="59"/>
    </location>
</feature>
<sequence>MAKVKKNSQKLKAKQAASKHKSQQVQGEGKAFSLKTITFWVPIWVSFCFYLSTLSPSVAGGDSGELLAEGCQLGTSHPPGYPLYQIVVYLVSKLAFFTNENVAMMVNVSSCVFGSLSSGYLSLSTFDILLSRDPQQPLQTTITAICTGLLHSFTKIAWQYHITAEVFALHNLFVSLILFRTSRFALEPTGRNALIGAFVSGLALTNQHTSILLVTLCELGIIHK</sequence>
<reference evidence="3 4" key="1">
    <citation type="journal article" date="2021" name="Sci. Rep.">
        <title>The genome of the diatom Chaetoceros tenuissimus carries an ancient integrated fragment of an extant virus.</title>
        <authorList>
            <person name="Hongo Y."/>
            <person name="Kimura K."/>
            <person name="Takaki Y."/>
            <person name="Yoshida Y."/>
            <person name="Baba S."/>
            <person name="Kobayashi G."/>
            <person name="Nagasaki K."/>
            <person name="Hano T."/>
            <person name="Tomaru Y."/>
        </authorList>
    </citation>
    <scope>NUCLEOTIDE SEQUENCE [LARGE SCALE GENOMIC DNA]</scope>
    <source>
        <strain evidence="3 4">NIES-3715</strain>
    </source>
</reference>
<name>A0AAD3CSD2_9STRA</name>
<keyword evidence="2" id="KW-0812">Transmembrane</keyword>
<dbReference type="Pfam" id="PF11028">
    <property type="entry name" value="TMEM260-like"/>
    <property type="match status" value="1"/>
</dbReference>
<feature type="transmembrane region" description="Helical" evidence="2">
    <location>
        <begin position="104"/>
        <end position="123"/>
    </location>
</feature>
<evidence type="ECO:0000256" key="1">
    <source>
        <dbReference type="SAM" id="MobiDB-lite"/>
    </source>
</evidence>
<dbReference type="Proteomes" id="UP001054902">
    <property type="component" value="Unassembled WGS sequence"/>
</dbReference>
<keyword evidence="4" id="KW-1185">Reference proteome</keyword>
<feature type="transmembrane region" description="Helical" evidence="2">
    <location>
        <begin position="79"/>
        <end position="97"/>
    </location>
</feature>
<dbReference type="InterPro" id="IPR021280">
    <property type="entry name" value="TMEM260-like"/>
</dbReference>